<dbReference type="Proteomes" id="UP000886124">
    <property type="component" value="Unassembled WGS sequence"/>
</dbReference>
<dbReference type="EMBL" id="DROD01000440">
    <property type="protein sequence ID" value="HHJ52820.1"/>
    <property type="molecule type" value="Genomic_DNA"/>
</dbReference>
<gene>
    <name evidence="2" type="ORF">ENJ89_06455</name>
</gene>
<feature type="domain" description="Rhodanese" evidence="1">
    <location>
        <begin position="44"/>
        <end position="132"/>
    </location>
</feature>
<dbReference type="InterPro" id="IPR036873">
    <property type="entry name" value="Rhodanese-like_dom_sf"/>
</dbReference>
<dbReference type="PROSITE" id="PS50206">
    <property type="entry name" value="RHODANESE_3"/>
    <property type="match status" value="1"/>
</dbReference>
<evidence type="ECO:0000313" key="2">
    <source>
        <dbReference type="EMBL" id="HHJ52820.1"/>
    </source>
</evidence>
<dbReference type="PANTHER" id="PTHR43031:SF1">
    <property type="entry name" value="PYRIDINE NUCLEOTIDE-DISULPHIDE OXIDOREDUCTASE"/>
    <property type="match status" value="1"/>
</dbReference>
<dbReference type="CDD" id="cd00158">
    <property type="entry name" value="RHOD"/>
    <property type="match status" value="1"/>
</dbReference>
<reference evidence="2" key="1">
    <citation type="journal article" date="2020" name="mSystems">
        <title>Genome- and Community-Level Interaction Insights into Carbon Utilization and Element Cycling Functions of Hydrothermarchaeota in Hydrothermal Sediment.</title>
        <authorList>
            <person name="Zhou Z."/>
            <person name="Liu Y."/>
            <person name="Xu W."/>
            <person name="Pan J."/>
            <person name="Luo Z.H."/>
            <person name="Li M."/>
        </authorList>
    </citation>
    <scope>NUCLEOTIDE SEQUENCE [LARGE SCALE GENOMIC DNA]</scope>
    <source>
        <strain evidence="2">HyVt-527</strain>
    </source>
</reference>
<sequence>MRAKFAIILIVIFQILSNLVLAQDKPKTAYQNITPEEVKARLEKGEKLFLLDVRTPEEYNGPLGHIEGSKLIPLQELDKKYTELDSLKDKEIIVYCRSGNRSRFASLFLAEKGFKVKNMLGGMKAWNRLKDKK</sequence>
<dbReference type="PANTHER" id="PTHR43031">
    <property type="entry name" value="FAD-DEPENDENT OXIDOREDUCTASE"/>
    <property type="match status" value="1"/>
</dbReference>
<dbReference type="SMART" id="SM00450">
    <property type="entry name" value="RHOD"/>
    <property type="match status" value="1"/>
</dbReference>
<dbReference type="InterPro" id="IPR001763">
    <property type="entry name" value="Rhodanese-like_dom"/>
</dbReference>
<dbReference type="InterPro" id="IPR050229">
    <property type="entry name" value="GlpE_sulfurtransferase"/>
</dbReference>
<dbReference type="AlphaFoldDB" id="A0A7V5PQC9"/>
<accession>A0A7V5PQC9</accession>
<organism evidence="2">
    <name type="scientific">Caldithrix abyssi</name>
    <dbReference type="NCBI Taxonomy" id="187145"/>
    <lineage>
        <taxon>Bacteria</taxon>
        <taxon>Pseudomonadati</taxon>
        <taxon>Calditrichota</taxon>
        <taxon>Calditrichia</taxon>
        <taxon>Calditrichales</taxon>
        <taxon>Calditrichaceae</taxon>
        <taxon>Caldithrix</taxon>
    </lineage>
</organism>
<dbReference type="Pfam" id="PF00581">
    <property type="entry name" value="Rhodanese"/>
    <property type="match status" value="1"/>
</dbReference>
<comment type="caution">
    <text evidence="2">The sequence shown here is derived from an EMBL/GenBank/DDBJ whole genome shotgun (WGS) entry which is preliminary data.</text>
</comment>
<proteinExistence type="predicted"/>
<dbReference type="Gene3D" id="3.40.250.10">
    <property type="entry name" value="Rhodanese-like domain"/>
    <property type="match status" value="1"/>
</dbReference>
<protein>
    <submittedName>
        <fullName evidence="2">Rhodanese-like domain-containing protein</fullName>
    </submittedName>
</protein>
<name>A0A7V5PQC9_CALAY</name>
<evidence type="ECO:0000259" key="1">
    <source>
        <dbReference type="PROSITE" id="PS50206"/>
    </source>
</evidence>
<dbReference type="SUPFAM" id="SSF52821">
    <property type="entry name" value="Rhodanese/Cell cycle control phosphatase"/>
    <property type="match status" value="1"/>
</dbReference>